<dbReference type="AlphaFoldDB" id="X1JDN4"/>
<gene>
    <name evidence="1" type="ORF">S03H2_71641</name>
</gene>
<name>X1JDN4_9ZZZZ</name>
<reference evidence="1" key="1">
    <citation type="journal article" date="2014" name="Front. Microbiol.">
        <title>High frequency of phylogenetically diverse reductive dehalogenase-homologous genes in deep subseafloor sedimentary metagenomes.</title>
        <authorList>
            <person name="Kawai M."/>
            <person name="Futagami T."/>
            <person name="Toyoda A."/>
            <person name="Takaki Y."/>
            <person name="Nishi S."/>
            <person name="Hori S."/>
            <person name="Arai W."/>
            <person name="Tsubouchi T."/>
            <person name="Morono Y."/>
            <person name="Uchiyama I."/>
            <person name="Ito T."/>
            <person name="Fujiyama A."/>
            <person name="Inagaki F."/>
            <person name="Takami H."/>
        </authorList>
    </citation>
    <scope>NUCLEOTIDE SEQUENCE</scope>
    <source>
        <strain evidence="1">Expedition CK06-06</strain>
    </source>
</reference>
<proteinExistence type="predicted"/>
<feature type="non-terminal residue" evidence="1">
    <location>
        <position position="1"/>
    </location>
</feature>
<comment type="caution">
    <text evidence="1">The sequence shown here is derived from an EMBL/GenBank/DDBJ whole genome shotgun (WGS) entry which is preliminary data.</text>
</comment>
<dbReference type="EMBL" id="BARU01048042">
    <property type="protein sequence ID" value="GAH92826.1"/>
    <property type="molecule type" value="Genomic_DNA"/>
</dbReference>
<protein>
    <submittedName>
        <fullName evidence="1">Uncharacterized protein</fullName>
    </submittedName>
</protein>
<evidence type="ECO:0000313" key="1">
    <source>
        <dbReference type="EMBL" id="GAH92826.1"/>
    </source>
</evidence>
<organism evidence="1">
    <name type="scientific">marine sediment metagenome</name>
    <dbReference type="NCBI Taxonomy" id="412755"/>
    <lineage>
        <taxon>unclassified sequences</taxon>
        <taxon>metagenomes</taxon>
        <taxon>ecological metagenomes</taxon>
    </lineage>
</organism>
<accession>X1JDN4</accession>
<sequence>TNAHCISYLGGIPKPQVAYVCGQKELART</sequence>